<accession>A0A812A1G6</accession>
<dbReference type="EMBL" id="CAJHZY010000014">
    <property type="protein sequence ID" value="CAD7766789.1"/>
    <property type="molecule type" value="Genomic_DNA"/>
</dbReference>
<proteinExistence type="predicted"/>
<sequence>MHIRRRTGRNNTTKEMTKYGALLAVLSNLENEDYVKTVFGDVEDFVRDLQNVTDEELHRSKAIDKKVVTTHVLENFLHFLNFSHKEA</sequence>
<evidence type="ECO:0000313" key="1">
    <source>
        <dbReference type="EMBL" id="CAD7766789.1"/>
    </source>
</evidence>
<dbReference type="AlphaFoldDB" id="A0A812A1G6"/>
<comment type="caution">
    <text evidence="1">The sequence shown here is derived from an EMBL/GenBank/DDBJ whole genome shotgun (WGS) entry which is preliminary data.</text>
</comment>
<evidence type="ECO:0000313" key="2">
    <source>
        <dbReference type="Proteomes" id="UP000614580"/>
    </source>
</evidence>
<name>A0A812A1G6_9EURY</name>
<protein>
    <submittedName>
        <fullName evidence="1">Uncharacterized protein</fullName>
    </submittedName>
</protein>
<reference evidence="1" key="1">
    <citation type="submission" date="2020-12" db="EMBL/GenBank/DDBJ databases">
        <authorList>
            <person name="Hahn C.J."/>
            <person name="Laso-Perez R."/>
            <person name="Vulcano F."/>
            <person name="Vaziourakis K.-M."/>
            <person name="Stokke R."/>
            <person name="Steen I.H."/>
            <person name="Teske A."/>
            <person name="Boetius A."/>
            <person name="Liebeke M."/>
            <person name="Amann R."/>
            <person name="Knittel K."/>
        </authorList>
    </citation>
    <scope>NUCLEOTIDE SEQUENCE</scope>
    <source>
        <strain evidence="1">Gfbio:c6db26ca-90af-429b-aeed-0e3e8aed0b5e:GoM-Arc1_AMV-AAA_792_C10</strain>
    </source>
</reference>
<gene>
    <name evidence="1" type="ORF">DNFNHJIP_00189</name>
</gene>
<dbReference type="Proteomes" id="UP000614580">
    <property type="component" value="Unassembled WGS sequence"/>
</dbReference>
<organism evidence="1 2">
    <name type="scientific">Candidatus Argoarchaeum ethanivorans</name>
    <dbReference type="NCBI Taxonomy" id="2608793"/>
    <lineage>
        <taxon>Archaea</taxon>
        <taxon>Methanobacteriati</taxon>
        <taxon>Methanobacteriota</taxon>
        <taxon>Stenosarchaea group</taxon>
        <taxon>Methanomicrobia</taxon>
        <taxon>Methanosarcinales</taxon>
        <taxon>Methanosarcinales incertae sedis</taxon>
        <taxon>GOM Arc I cluster</taxon>
        <taxon>Candidatus Argoarchaeum</taxon>
    </lineage>
</organism>